<feature type="region of interest" description="Disordered" evidence="1">
    <location>
        <begin position="1"/>
        <end position="53"/>
    </location>
</feature>
<organism evidence="2 3">
    <name type="scientific">Steinernema glaseri</name>
    <dbReference type="NCBI Taxonomy" id="37863"/>
    <lineage>
        <taxon>Eukaryota</taxon>
        <taxon>Metazoa</taxon>
        <taxon>Ecdysozoa</taxon>
        <taxon>Nematoda</taxon>
        <taxon>Chromadorea</taxon>
        <taxon>Rhabditida</taxon>
        <taxon>Tylenchina</taxon>
        <taxon>Panagrolaimomorpha</taxon>
        <taxon>Strongyloidoidea</taxon>
        <taxon>Steinernematidae</taxon>
        <taxon>Steinernema</taxon>
    </lineage>
</organism>
<proteinExistence type="predicted"/>
<keyword evidence="2" id="KW-1185">Reference proteome</keyword>
<evidence type="ECO:0000256" key="1">
    <source>
        <dbReference type="SAM" id="MobiDB-lite"/>
    </source>
</evidence>
<dbReference type="Proteomes" id="UP000095287">
    <property type="component" value="Unplaced"/>
</dbReference>
<accession>A0A1I7YQN1</accession>
<protein>
    <submittedName>
        <fullName evidence="3">Uncharacterized protein</fullName>
    </submittedName>
</protein>
<dbReference type="AlphaFoldDB" id="A0A1I7YQN1"/>
<evidence type="ECO:0000313" key="2">
    <source>
        <dbReference type="Proteomes" id="UP000095287"/>
    </source>
</evidence>
<name>A0A1I7YQN1_9BILA</name>
<dbReference type="WBParaSite" id="L893_g1873.t1">
    <property type="protein sequence ID" value="L893_g1873.t1"/>
    <property type="gene ID" value="L893_g1873"/>
</dbReference>
<reference evidence="3" key="1">
    <citation type="submission" date="2016-11" db="UniProtKB">
        <authorList>
            <consortium name="WormBaseParasite"/>
        </authorList>
    </citation>
    <scope>IDENTIFICATION</scope>
</reference>
<sequence length="73" mass="8081">MQRMTRDSPTGNASEIFQPPVGDASLAGSCQQNRPATYGQPRKNIRRPSGTMEPSASVAHLHIVFIFHLQPHR</sequence>
<evidence type="ECO:0000313" key="3">
    <source>
        <dbReference type="WBParaSite" id="L893_g1873.t1"/>
    </source>
</evidence>